<dbReference type="InterPro" id="IPR013083">
    <property type="entry name" value="Znf_RING/FYVE/PHD"/>
</dbReference>
<dbReference type="Gene3D" id="3.30.40.10">
    <property type="entry name" value="Zinc/RING finger domain, C3HC4 (zinc finger)"/>
    <property type="match status" value="1"/>
</dbReference>
<dbReference type="SUPFAM" id="SSF57850">
    <property type="entry name" value="RING/U-box"/>
    <property type="match status" value="1"/>
</dbReference>
<feature type="transmembrane region" description="Helical" evidence="6">
    <location>
        <begin position="105"/>
        <end position="122"/>
    </location>
</feature>
<dbReference type="PROSITE" id="PS50089">
    <property type="entry name" value="ZF_RING_2"/>
    <property type="match status" value="1"/>
</dbReference>
<gene>
    <name evidence="8" type="ORF">TrVE_jg2640</name>
</gene>
<accession>A0A9W7BJ51</accession>
<keyword evidence="1" id="KW-0479">Metal-binding</keyword>
<feature type="compositionally biased region" description="Low complexity" evidence="5">
    <location>
        <begin position="11"/>
        <end position="31"/>
    </location>
</feature>
<dbReference type="GO" id="GO:0008270">
    <property type="term" value="F:zinc ion binding"/>
    <property type="evidence" value="ECO:0007669"/>
    <property type="project" value="UniProtKB-KW"/>
</dbReference>
<sequence>MSSPAIQPMETANANPSAQAPNPSAGPSASPSNPPNPSNPPTTYNSTYTALDNDFMTFLQQLSDHHRQEVLAIRSARRHKLFALICFLFFIVVRLWILAILEKDWFLMSFCLLCTVFTFHAWKKERTRGDAELSNALGDIMRSLEENSLEPENAGVDSDEKAKWKRFKYNPDSDTSLEDMEAGGGAKSLPPPPDSPSHSHPQAIMTEEQNLCSICICEYEHDDDCVQLPCSHIYHHDCLEQWINNHHKCPLCNLDLRSEEVRARAEAKEQRREAERRRQEQQHQRMQNSGILVFSA</sequence>
<reference evidence="9" key="1">
    <citation type="journal article" date="2023" name="Commun. Biol.">
        <title>Genome analysis of Parmales, the sister group of diatoms, reveals the evolutionary specialization of diatoms from phago-mixotrophs to photoautotrophs.</title>
        <authorList>
            <person name="Ban H."/>
            <person name="Sato S."/>
            <person name="Yoshikawa S."/>
            <person name="Yamada K."/>
            <person name="Nakamura Y."/>
            <person name="Ichinomiya M."/>
            <person name="Sato N."/>
            <person name="Blanc-Mathieu R."/>
            <person name="Endo H."/>
            <person name="Kuwata A."/>
            <person name="Ogata H."/>
        </authorList>
    </citation>
    <scope>NUCLEOTIDE SEQUENCE [LARGE SCALE GENOMIC DNA]</scope>
    <source>
        <strain evidence="9">NIES 3699</strain>
    </source>
</reference>
<feature type="transmembrane region" description="Helical" evidence="6">
    <location>
        <begin position="81"/>
        <end position="99"/>
    </location>
</feature>
<dbReference type="EMBL" id="BRXX01000074">
    <property type="protein sequence ID" value="GMH87638.1"/>
    <property type="molecule type" value="Genomic_DNA"/>
</dbReference>
<keyword evidence="6" id="KW-1133">Transmembrane helix</keyword>
<evidence type="ECO:0000256" key="6">
    <source>
        <dbReference type="SAM" id="Phobius"/>
    </source>
</evidence>
<protein>
    <recommendedName>
        <fullName evidence="7">RING-type domain-containing protein</fullName>
    </recommendedName>
</protein>
<feature type="region of interest" description="Disordered" evidence="5">
    <location>
        <begin position="267"/>
        <end position="296"/>
    </location>
</feature>
<keyword evidence="2 4" id="KW-0863">Zinc-finger</keyword>
<dbReference type="Pfam" id="PF13639">
    <property type="entry name" value="zf-RING_2"/>
    <property type="match status" value="1"/>
</dbReference>
<dbReference type="SMART" id="SM00184">
    <property type="entry name" value="RING"/>
    <property type="match status" value="1"/>
</dbReference>
<organism evidence="8 9">
    <name type="scientific">Triparma verrucosa</name>
    <dbReference type="NCBI Taxonomy" id="1606542"/>
    <lineage>
        <taxon>Eukaryota</taxon>
        <taxon>Sar</taxon>
        <taxon>Stramenopiles</taxon>
        <taxon>Ochrophyta</taxon>
        <taxon>Bolidophyceae</taxon>
        <taxon>Parmales</taxon>
        <taxon>Triparmaceae</taxon>
        <taxon>Triparma</taxon>
    </lineage>
</organism>
<evidence type="ECO:0000256" key="3">
    <source>
        <dbReference type="ARBA" id="ARBA00022833"/>
    </source>
</evidence>
<evidence type="ECO:0000256" key="2">
    <source>
        <dbReference type="ARBA" id="ARBA00022771"/>
    </source>
</evidence>
<evidence type="ECO:0000259" key="7">
    <source>
        <dbReference type="PROSITE" id="PS50089"/>
    </source>
</evidence>
<keyword evidence="6" id="KW-0812">Transmembrane</keyword>
<comment type="caution">
    <text evidence="8">The sequence shown here is derived from an EMBL/GenBank/DDBJ whole genome shotgun (WGS) entry which is preliminary data.</text>
</comment>
<evidence type="ECO:0000256" key="1">
    <source>
        <dbReference type="ARBA" id="ARBA00022723"/>
    </source>
</evidence>
<dbReference type="PANTHER" id="PTHR14155:SF610">
    <property type="entry name" value="OS01G0755700 PROTEIN"/>
    <property type="match status" value="1"/>
</dbReference>
<proteinExistence type="predicted"/>
<evidence type="ECO:0000256" key="5">
    <source>
        <dbReference type="SAM" id="MobiDB-lite"/>
    </source>
</evidence>
<feature type="compositionally biased region" description="Basic and acidic residues" evidence="5">
    <location>
        <begin position="267"/>
        <end position="283"/>
    </location>
</feature>
<dbReference type="InterPro" id="IPR053238">
    <property type="entry name" value="RING-H2_zinc_finger"/>
</dbReference>
<dbReference type="InterPro" id="IPR001841">
    <property type="entry name" value="Znf_RING"/>
</dbReference>
<dbReference type="AlphaFoldDB" id="A0A9W7BJ51"/>
<name>A0A9W7BJ51_9STRA</name>
<feature type="region of interest" description="Disordered" evidence="5">
    <location>
        <begin position="1"/>
        <end position="44"/>
    </location>
</feature>
<dbReference type="CDD" id="cd16454">
    <property type="entry name" value="RING-H2_PA-TM-RING"/>
    <property type="match status" value="1"/>
</dbReference>
<keyword evidence="3" id="KW-0862">Zinc</keyword>
<feature type="region of interest" description="Disordered" evidence="5">
    <location>
        <begin position="169"/>
        <end position="201"/>
    </location>
</feature>
<evidence type="ECO:0000313" key="9">
    <source>
        <dbReference type="Proteomes" id="UP001165160"/>
    </source>
</evidence>
<keyword evidence="6" id="KW-0472">Membrane</keyword>
<feature type="domain" description="RING-type" evidence="7">
    <location>
        <begin position="212"/>
        <end position="253"/>
    </location>
</feature>
<evidence type="ECO:0000313" key="8">
    <source>
        <dbReference type="EMBL" id="GMH87638.1"/>
    </source>
</evidence>
<dbReference type="Proteomes" id="UP001165160">
    <property type="component" value="Unassembled WGS sequence"/>
</dbReference>
<dbReference type="PANTHER" id="PTHR14155">
    <property type="entry name" value="RING FINGER DOMAIN-CONTAINING"/>
    <property type="match status" value="1"/>
</dbReference>
<keyword evidence="9" id="KW-1185">Reference proteome</keyword>
<evidence type="ECO:0000256" key="4">
    <source>
        <dbReference type="PROSITE-ProRule" id="PRU00175"/>
    </source>
</evidence>